<evidence type="ECO:0000259" key="8">
    <source>
        <dbReference type="Pfam" id="PF06429"/>
    </source>
</evidence>
<evidence type="ECO:0000256" key="1">
    <source>
        <dbReference type="ARBA" id="ARBA00004365"/>
    </source>
</evidence>
<evidence type="ECO:0000256" key="6">
    <source>
        <dbReference type="ARBA" id="ARBA00023143"/>
    </source>
</evidence>
<organism evidence="10 11">
    <name type="scientific">Actinoplanes auranticolor</name>
    <dbReference type="NCBI Taxonomy" id="47988"/>
    <lineage>
        <taxon>Bacteria</taxon>
        <taxon>Bacillati</taxon>
        <taxon>Actinomycetota</taxon>
        <taxon>Actinomycetes</taxon>
        <taxon>Micromonosporales</taxon>
        <taxon>Micromonosporaceae</taxon>
        <taxon>Actinoplanes</taxon>
    </lineage>
</organism>
<comment type="caution">
    <text evidence="10">The sequence shown here is derived from an EMBL/GenBank/DDBJ whole genome shotgun (WGS) entry which is preliminary data.</text>
</comment>
<dbReference type="Pfam" id="PF06429">
    <property type="entry name" value="Flg_bbr_C"/>
    <property type="match status" value="1"/>
</dbReference>
<dbReference type="PANTHER" id="PTHR30033">
    <property type="entry name" value="FLAGELLAR HOOK-ASSOCIATED PROTEIN 1"/>
    <property type="match status" value="1"/>
</dbReference>
<keyword evidence="10" id="KW-0969">Cilium</keyword>
<reference evidence="10" key="1">
    <citation type="submission" date="2021-03" db="EMBL/GenBank/DDBJ databases">
        <title>Whole genome shotgun sequence of Actinoplanes auranticolor NBRC 12245.</title>
        <authorList>
            <person name="Komaki H."/>
            <person name="Tamura T."/>
        </authorList>
    </citation>
    <scope>NUCLEOTIDE SEQUENCE</scope>
    <source>
        <strain evidence="10">NBRC 12245</strain>
    </source>
</reference>
<evidence type="ECO:0000256" key="2">
    <source>
        <dbReference type="ARBA" id="ARBA00004613"/>
    </source>
</evidence>
<dbReference type="Proteomes" id="UP000681340">
    <property type="component" value="Unassembled WGS sequence"/>
</dbReference>
<gene>
    <name evidence="10" type="primary">flgK</name>
    <name evidence="10" type="ORF">Aau02nite_31620</name>
</gene>
<dbReference type="GO" id="GO:0009424">
    <property type="term" value="C:bacterial-type flagellum hook"/>
    <property type="evidence" value="ECO:0007669"/>
    <property type="project" value="InterPro"/>
</dbReference>
<sequence length="460" mass="47973">MGSSFGGINTALTSLYAQRRGLDVTGQNIANANTEGYTRQRVVMQAQVGAVVPSMWAKTDGIGTGVAVSAVQRLRDEYLESRGRAEHGTSAYLASQSASYASIEDAFAEPSDTALAAQLQDMWGGWSDVANNPQLTASRSALIQQSAIVADQLNGAHDALARQWSQSRNSMDVYVDEVNVTAGSIAQLNSSIIQANASGVTVNELEDRRDLLAMRLSELTGATAAKRPNGGMDVFIGGSTLVTGAVTRKVEYTGAARLADQAAAPVALTWKDSGTPAEAGGTVGAMTNTMTRIIPDLAADLDSIAQNLIGQVNALHSQGYSADGDTGAAFFGGNSAGTIKVLITDPDKVAVSGAPGTRDSSVAEAIADIGDRADGPDREYQELIGQLGVVSQGSVRRAEIQGVVAAQIDAAREGQSGVNLDEEMTNLLTFQRGYEAASRVLTTIDSMLDQLINRTGLVGR</sequence>
<evidence type="ECO:0000256" key="5">
    <source>
        <dbReference type="ARBA" id="ARBA00022525"/>
    </source>
</evidence>
<accession>A0A919VT17</accession>
<evidence type="ECO:0000259" key="9">
    <source>
        <dbReference type="Pfam" id="PF22638"/>
    </source>
</evidence>
<name>A0A919VT17_9ACTN</name>
<dbReference type="RefSeq" id="WP_212989156.1">
    <property type="nucleotide sequence ID" value="NZ_BAABEA010000017.1"/>
</dbReference>
<protein>
    <recommendedName>
        <fullName evidence="4">Flagellar hook-associated protein 1</fullName>
    </recommendedName>
</protein>
<keyword evidence="10" id="KW-0282">Flagellum</keyword>
<evidence type="ECO:0000259" key="7">
    <source>
        <dbReference type="Pfam" id="PF00460"/>
    </source>
</evidence>
<feature type="domain" description="Flagellar basal body rod protein N-terminal" evidence="7">
    <location>
        <begin position="8"/>
        <end position="38"/>
    </location>
</feature>
<dbReference type="NCBIfam" id="TIGR02492">
    <property type="entry name" value="flgK_ends"/>
    <property type="match status" value="1"/>
</dbReference>
<feature type="domain" description="Flagellar hook-associated protein FlgK helical" evidence="9">
    <location>
        <begin position="102"/>
        <end position="331"/>
    </location>
</feature>
<proteinExistence type="inferred from homology"/>
<dbReference type="GO" id="GO:0005198">
    <property type="term" value="F:structural molecule activity"/>
    <property type="evidence" value="ECO:0007669"/>
    <property type="project" value="InterPro"/>
</dbReference>
<evidence type="ECO:0000256" key="4">
    <source>
        <dbReference type="ARBA" id="ARBA00016244"/>
    </source>
</evidence>
<dbReference type="InterPro" id="IPR001444">
    <property type="entry name" value="Flag_bb_rod_N"/>
</dbReference>
<comment type="subcellular location">
    <subcellularLocation>
        <location evidence="1">Bacterial flagellum</location>
    </subcellularLocation>
    <subcellularLocation>
        <location evidence="2">Secreted</location>
    </subcellularLocation>
</comment>
<keyword evidence="10" id="KW-0966">Cell projection</keyword>
<keyword evidence="11" id="KW-1185">Reference proteome</keyword>
<dbReference type="InterPro" id="IPR002371">
    <property type="entry name" value="FlgK"/>
</dbReference>
<dbReference type="InterPro" id="IPR010930">
    <property type="entry name" value="Flg_bb/hook_C_dom"/>
</dbReference>
<comment type="similarity">
    <text evidence="3">Belongs to the flagella basal body rod proteins family.</text>
</comment>
<keyword evidence="5" id="KW-0964">Secreted</keyword>
<evidence type="ECO:0000313" key="11">
    <source>
        <dbReference type="Proteomes" id="UP000681340"/>
    </source>
</evidence>
<dbReference type="GO" id="GO:0044780">
    <property type="term" value="P:bacterial-type flagellum assembly"/>
    <property type="evidence" value="ECO:0007669"/>
    <property type="project" value="InterPro"/>
</dbReference>
<keyword evidence="6" id="KW-0975">Bacterial flagellum</keyword>
<dbReference type="GO" id="GO:0005576">
    <property type="term" value="C:extracellular region"/>
    <property type="evidence" value="ECO:0007669"/>
    <property type="project" value="UniProtKB-SubCell"/>
</dbReference>
<dbReference type="EMBL" id="BOQL01000025">
    <property type="protein sequence ID" value="GIM68419.1"/>
    <property type="molecule type" value="Genomic_DNA"/>
</dbReference>
<dbReference type="Pfam" id="PF22638">
    <property type="entry name" value="FlgK_D1"/>
    <property type="match status" value="1"/>
</dbReference>
<evidence type="ECO:0000256" key="3">
    <source>
        <dbReference type="ARBA" id="ARBA00009677"/>
    </source>
</evidence>
<dbReference type="Pfam" id="PF00460">
    <property type="entry name" value="Flg_bb_rod"/>
    <property type="match status" value="1"/>
</dbReference>
<dbReference type="PANTHER" id="PTHR30033:SF1">
    <property type="entry name" value="FLAGELLAR HOOK-ASSOCIATED PROTEIN 1"/>
    <property type="match status" value="1"/>
</dbReference>
<dbReference type="SUPFAM" id="SSF64518">
    <property type="entry name" value="Phase 1 flagellin"/>
    <property type="match status" value="1"/>
</dbReference>
<evidence type="ECO:0000313" key="10">
    <source>
        <dbReference type="EMBL" id="GIM68419.1"/>
    </source>
</evidence>
<dbReference type="InterPro" id="IPR053927">
    <property type="entry name" value="FlgK_helical"/>
</dbReference>
<dbReference type="AlphaFoldDB" id="A0A919VT17"/>
<feature type="domain" description="Flagellar basal-body/hook protein C-terminal" evidence="8">
    <location>
        <begin position="415"/>
        <end position="453"/>
    </location>
</feature>